<keyword evidence="2" id="KW-0540">Nuclease</keyword>
<keyword evidence="2" id="KW-0496">Mitochondrion</keyword>
<gene>
    <name evidence="2" type="primary">oi1nad4</name>
</gene>
<dbReference type="GO" id="GO:0005739">
    <property type="term" value="C:mitochondrion"/>
    <property type="evidence" value="ECO:0007669"/>
    <property type="project" value="UniProtKB-ARBA"/>
</dbReference>
<reference evidence="2" key="1">
    <citation type="submission" date="2017-09" db="EMBL/GenBank/DDBJ databases">
        <title>Comparative analysis of mitochondrial genomes in Ceratocystis.</title>
        <authorList>
            <person name="Naidoo K."/>
            <person name="Steenkamp E.T."/>
            <person name="Coetzee M.P.A."/>
            <person name="Kleeper P."/>
            <person name="Wingfield M.J."/>
            <person name="Wingfield B.D."/>
        </authorList>
    </citation>
    <scope>NUCLEOTIDE SEQUENCE</scope>
    <source>
        <strain evidence="2">CMW15049</strain>
    </source>
</reference>
<dbReference type="GO" id="GO:0004519">
    <property type="term" value="F:endonuclease activity"/>
    <property type="evidence" value="ECO:0007669"/>
    <property type="project" value="UniProtKB-KW"/>
</dbReference>
<dbReference type="InterPro" id="IPR004860">
    <property type="entry name" value="LAGLIDADG_dom"/>
</dbReference>
<proteinExistence type="predicted"/>
<dbReference type="FunFam" id="3.10.28.10:FF:000010">
    <property type="entry name" value="LAGLIDADG homing endonuclease I-LtrII"/>
    <property type="match status" value="1"/>
</dbReference>
<dbReference type="InterPro" id="IPR027434">
    <property type="entry name" value="Homing_endonucl"/>
</dbReference>
<dbReference type="Gene3D" id="3.10.28.10">
    <property type="entry name" value="Homing endonucleases"/>
    <property type="match status" value="2"/>
</dbReference>
<sequence>MWVIAVLSHPLKGVKEQRVDGSSMSRNLDVVRCTLVAGKPVLGRKIYPDSNKSIITNNILKRSMSTLRSKLNLNPWFITGLVEAEGCFMIGFFKNAKYKMGYQIQAIFKITLHKKDYELLSQVKDYFGVGTITNHGNTTLQYTVKSLKDLDTIISHFDKFSLLSQKWADYTLFKNVIMLIKNKEHLNIEGFKKVLSIRAAMNLGLSEELKFIFPDIQPFSRPSLPKINNINPNWIAGLASGDGCFHVSIRNSSTTKTGKSVVLKFHIVQHSRDIELMKVLISTLNCGKLELLLNQSAVYFVVTNFQDIFDKIIPLFDKYKIKGVKSLDFYDFKLIANLIHNKEHLTEEGLSKIQSLKLNMNLFRKL</sequence>
<name>A0A5C1V9U0_9PEZI</name>
<evidence type="ECO:0000259" key="1">
    <source>
        <dbReference type="Pfam" id="PF00961"/>
    </source>
</evidence>
<keyword evidence="2" id="KW-0378">Hydrolase</keyword>
<geneLocation type="mitochondrion" evidence="2"/>
<dbReference type="SUPFAM" id="SSF55608">
    <property type="entry name" value="Homing endonucleases"/>
    <property type="match status" value="2"/>
</dbReference>
<dbReference type="RefSeq" id="YP_009704218.1">
    <property type="nucleotide sequence ID" value="NC_044963.1"/>
</dbReference>
<accession>A0A5C1V9U0</accession>
<dbReference type="InterPro" id="IPR051289">
    <property type="entry name" value="LAGLIDADG_Endonuclease"/>
</dbReference>
<keyword evidence="2" id="KW-0255">Endonuclease</keyword>
<dbReference type="PANTHER" id="PTHR36181:SF4">
    <property type="entry name" value="LAGLIDADG ENDONUCLEASE"/>
    <property type="match status" value="1"/>
</dbReference>
<protein>
    <submittedName>
        <fullName evidence="2">LAGLIDADG endonuclease</fullName>
    </submittedName>
</protein>
<evidence type="ECO:0000313" key="2">
    <source>
        <dbReference type="EMBL" id="QEN73781.1"/>
    </source>
</evidence>
<dbReference type="AlphaFoldDB" id="A0A5C1V9U0"/>
<dbReference type="GeneID" id="41954385"/>
<dbReference type="Pfam" id="PF00961">
    <property type="entry name" value="LAGLIDADG_1"/>
    <property type="match status" value="2"/>
</dbReference>
<organism evidence="2">
    <name type="scientific">Ceratocystis fimbriata</name>
    <dbReference type="NCBI Taxonomy" id="5158"/>
    <lineage>
        <taxon>Eukaryota</taxon>
        <taxon>Fungi</taxon>
        <taxon>Dikarya</taxon>
        <taxon>Ascomycota</taxon>
        <taxon>Pezizomycotina</taxon>
        <taxon>Sordariomycetes</taxon>
        <taxon>Hypocreomycetidae</taxon>
        <taxon>Microascales</taxon>
        <taxon>Ceratocystidaceae</taxon>
        <taxon>Ceratocystis</taxon>
    </lineage>
</organism>
<dbReference type="PANTHER" id="PTHR36181">
    <property type="entry name" value="INTRON-ENCODED ENDONUCLEASE AI3-RELATED"/>
    <property type="match status" value="1"/>
</dbReference>
<feature type="domain" description="Homing endonuclease LAGLIDADG" evidence="1">
    <location>
        <begin position="78"/>
        <end position="176"/>
    </location>
</feature>
<dbReference type="EMBL" id="MG010657">
    <property type="protein sequence ID" value="QEN73781.1"/>
    <property type="molecule type" value="Genomic_DNA"/>
</dbReference>
<feature type="domain" description="Homing endonuclease LAGLIDADG" evidence="1">
    <location>
        <begin position="235"/>
        <end position="335"/>
    </location>
</feature>